<reference evidence="13" key="1">
    <citation type="submission" date="2022-11" db="UniProtKB">
        <authorList>
            <consortium name="WormBaseParasite"/>
        </authorList>
    </citation>
    <scope>IDENTIFICATION</scope>
</reference>
<dbReference type="Proteomes" id="UP000887540">
    <property type="component" value="Unplaced"/>
</dbReference>
<evidence type="ECO:0000256" key="8">
    <source>
        <dbReference type="SAM" id="MobiDB-lite"/>
    </source>
</evidence>
<evidence type="ECO:0000256" key="1">
    <source>
        <dbReference type="ARBA" id="ARBA00004167"/>
    </source>
</evidence>
<feature type="transmembrane region" description="Helical" evidence="9">
    <location>
        <begin position="743"/>
        <end position="763"/>
    </location>
</feature>
<dbReference type="PROSITE" id="PS51688">
    <property type="entry name" value="ICA"/>
    <property type="match status" value="1"/>
</dbReference>
<evidence type="ECO:0000313" key="13">
    <source>
        <dbReference type="WBParaSite" id="ACRNAN_scaffold22.g27129.t2"/>
    </source>
</evidence>
<dbReference type="Pfam" id="PF13884">
    <property type="entry name" value="Peptidase_S74"/>
    <property type="match status" value="1"/>
</dbReference>
<dbReference type="InterPro" id="IPR024061">
    <property type="entry name" value="NDT80_DNA-bd_dom"/>
</dbReference>
<evidence type="ECO:0000256" key="2">
    <source>
        <dbReference type="ARBA" id="ARBA00008221"/>
    </source>
</evidence>
<dbReference type="GO" id="GO:0005789">
    <property type="term" value="C:endoplasmic reticulum membrane"/>
    <property type="evidence" value="ECO:0007669"/>
    <property type="project" value="TreeGrafter"/>
</dbReference>
<dbReference type="InterPro" id="IPR051577">
    <property type="entry name" value="MRF-like"/>
</dbReference>
<feature type="DNA-binding region" description="NDT80" evidence="7">
    <location>
        <begin position="237"/>
        <end position="502"/>
    </location>
</feature>
<dbReference type="GO" id="GO:0043565">
    <property type="term" value="F:sequence-specific DNA binding"/>
    <property type="evidence" value="ECO:0007669"/>
    <property type="project" value="TreeGrafter"/>
</dbReference>
<keyword evidence="4 9" id="KW-1133">Transmembrane helix</keyword>
<evidence type="ECO:0000256" key="5">
    <source>
        <dbReference type="ARBA" id="ARBA00023125"/>
    </source>
</evidence>
<dbReference type="Pfam" id="PF05224">
    <property type="entry name" value="NDT80_PhoG"/>
    <property type="match status" value="1"/>
</dbReference>
<keyword evidence="6 9" id="KW-0472">Membrane</keyword>
<evidence type="ECO:0000256" key="9">
    <source>
        <dbReference type="SAM" id="Phobius"/>
    </source>
</evidence>
<evidence type="ECO:0000259" key="10">
    <source>
        <dbReference type="PROSITE" id="PS51517"/>
    </source>
</evidence>
<feature type="region of interest" description="Disordered" evidence="8">
    <location>
        <begin position="241"/>
        <end position="261"/>
    </location>
</feature>
<comment type="subcellular location">
    <subcellularLocation>
        <location evidence="1">Membrane</location>
        <topology evidence="1">Single-pass membrane protein</topology>
    </subcellularLocation>
</comment>
<evidence type="ECO:0000256" key="6">
    <source>
        <dbReference type="ARBA" id="ARBA00023136"/>
    </source>
</evidence>
<dbReference type="GO" id="GO:0016540">
    <property type="term" value="P:protein autoprocessing"/>
    <property type="evidence" value="ECO:0007669"/>
    <property type="project" value="InterPro"/>
</dbReference>
<feature type="compositionally biased region" description="Polar residues" evidence="8">
    <location>
        <begin position="75"/>
        <end position="84"/>
    </location>
</feature>
<keyword evidence="5 7" id="KW-0238">DNA-binding</keyword>
<evidence type="ECO:0000259" key="11">
    <source>
        <dbReference type="PROSITE" id="PS51688"/>
    </source>
</evidence>
<feature type="compositionally biased region" description="Polar residues" evidence="8">
    <location>
        <begin position="92"/>
        <end position="109"/>
    </location>
</feature>
<dbReference type="GO" id="GO:0045893">
    <property type="term" value="P:positive regulation of DNA-templated transcription"/>
    <property type="evidence" value="ECO:0007669"/>
    <property type="project" value="TreeGrafter"/>
</dbReference>
<feature type="compositionally biased region" description="Low complexity" evidence="8">
    <location>
        <begin position="118"/>
        <end position="132"/>
    </location>
</feature>
<accession>A0A914DCQ6</accession>
<evidence type="ECO:0000313" key="12">
    <source>
        <dbReference type="Proteomes" id="UP000887540"/>
    </source>
</evidence>
<feature type="domain" description="NDT80" evidence="10">
    <location>
        <begin position="237"/>
        <end position="502"/>
    </location>
</feature>
<comment type="similarity">
    <text evidence="2">Belongs to the MRF family.</text>
</comment>
<dbReference type="Pfam" id="PF13888">
    <property type="entry name" value="MRF_C2"/>
    <property type="match status" value="1"/>
</dbReference>
<dbReference type="PANTHER" id="PTHR13029">
    <property type="match status" value="1"/>
</dbReference>
<dbReference type="PANTHER" id="PTHR13029:SF18">
    <property type="entry name" value="MYELIN REGULATORY FACTOR HOMOLOG 1"/>
    <property type="match status" value="1"/>
</dbReference>
<organism evidence="12 13">
    <name type="scientific">Acrobeloides nanus</name>
    <dbReference type="NCBI Taxonomy" id="290746"/>
    <lineage>
        <taxon>Eukaryota</taxon>
        <taxon>Metazoa</taxon>
        <taxon>Ecdysozoa</taxon>
        <taxon>Nematoda</taxon>
        <taxon>Chromadorea</taxon>
        <taxon>Rhabditida</taxon>
        <taxon>Tylenchina</taxon>
        <taxon>Cephalobomorpha</taxon>
        <taxon>Cephaloboidea</taxon>
        <taxon>Cephalobidae</taxon>
        <taxon>Acrobeloides</taxon>
    </lineage>
</organism>
<feature type="region of interest" description="Disordered" evidence="8">
    <location>
        <begin position="183"/>
        <end position="212"/>
    </location>
</feature>
<feature type="region of interest" description="Disordered" evidence="8">
    <location>
        <begin position="691"/>
        <end position="714"/>
    </location>
</feature>
<dbReference type="Pfam" id="PF13887">
    <property type="entry name" value="MYRF_ICA"/>
    <property type="match status" value="1"/>
</dbReference>
<feature type="region of interest" description="Disordered" evidence="8">
    <location>
        <begin position="75"/>
        <end position="141"/>
    </location>
</feature>
<protein>
    <submittedName>
        <fullName evidence="13">Myelin regulatory factor</fullName>
    </submittedName>
</protein>
<dbReference type="GO" id="GO:0005634">
    <property type="term" value="C:nucleus"/>
    <property type="evidence" value="ECO:0007669"/>
    <property type="project" value="TreeGrafter"/>
</dbReference>
<dbReference type="InterPro" id="IPR036388">
    <property type="entry name" value="WH-like_DNA-bd_sf"/>
</dbReference>
<dbReference type="AlphaFoldDB" id="A0A914DCQ6"/>
<dbReference type="InterPro" id="IPR037141">
    <property type="entry name" value="NDT80_DNA-bd_dom_sf"/>
</dbReference>
<dbReference type="WBParaSite" id="ACRNAN_scaffold22.g27129.t2">
    <property type="protein sequence ID" value="ACRNAN_scaffold22.g27129.t2"/>
    <property type="gene ID" value="ACRNAN_scaffold22.g27129"/>
</dbReference>
<dbReference type="InterPro" id="IPR030392">
    <property type="entry name" value="S74_ICA"/>
</dbReference>
<dbReference type="InterPro" id="IPR025719">
    <property type="entry name" value="MYRF_C2"/>
</dbReference>
<dbReference type="InterPro" id="IPR026932">
    <property type="entry name" value="MYRF_ICA"/>
</dbReference>
<keyword evidence="3 9" id="KW-0812">Transmembrane</keyword>
<proteinExistence type="inferred from homology"/>
<keyword evidence="12" id="KW-1185">Reference proteome</keyword>
<evidence type="ECO:0000256" key="7">
    <source>
        <dbReference type="PROSITE-ProRule" id="PRU00850"/>
    </source>
</evidence>
<evidence type="ECO:0000256" key="3">
    <source>
        <dbReference type="ARBA" id="ARBA00022692"/>
    </source>
</evidence>
<sequence length="1012" mass="113639">MAKRRTFIGKEETGYGDPLSDCTDFNIIQFINDNDTPIDSPADPAFLRAGNYQAQQQHQLLTGAPSNHNTALHCNTANSSSGHQHNGWAGAYQTSGHNGGMFSTNQSLPDSPPITDISGNGSSGSPSTNSEPPYSPDQYPYAAIHPNRNMILSMQNMHGLDSQILLPPELQPMLRGGIITHQTQHSPQSEFLSPYPPQTPGSHTSQVSPPAVDPRCPSNYMLPQQNYSVDMYGNILEPMSDQNGCNPPNIDPPNNKRKRTESGMTIVKNEPSPRIYGGGLPQPLQMQNRPMSVSLDEYDENFHCQKAIKVGKFAPFNENVWRQLYTVNQRPVNLKVDVVADKGFNYSASDGCFVNQKKNHFQITVHIETQDELPPKLIKIDDKLKQVKEFKLAFCGVKAEMTNSEIQIRQSQTDRKPIPHEPVHLEILERRVTKVTVPRLHFSETTMNNHRKNGKPNPEQKYFLLVVQLIATTDDGQYIVKAYQSDKVIVRASNPGQFEPPENESEKWIKTGNTLHYPGQVVVGGDRALSDNSLTVHGNIAMTGQITRPSDRRLKEDIEPVPTNEALSRVSQLRVVEYNYKPEVAQQWNMDNRHRVGLIAQELAEVIPDAVRENGEFLTIDDSRVFYDTVAAAQELYRLTGNLENKIDEVEQISKKLAKFSKKKQQFGSTISGLSGLTQWMNGDDGKSLSYSRTSLASSTPSCDSDATHRRGRRDSKNAKACRHYCQHNAVPLCSSKVTQGTIIALVIVMALCLVTMCSIYVLDWYNRTYNAMPLHRYYIPPNKTCDGYENGCDNIRMILPPAPFCGPKSDCPIFCCAENHQYNFESGRQNDDSVSIVALPKGPKSPIELRTNPGQQPSITNGFSIEVVNLNVTLDERFCVEGSCIPRSGYYHYFVPVSAYMPTIPLHLRFNIPDGKFVDGCGSLRDFEHKTCQVNYDDKNVVDTDDFKEPKSYRLSEETFELTVGRFMQSAYRFRVGYSTESCNMSEDQQGRSFDEYNIVFYRKCSPNSTL</sequence>
<feature type="domain" description="Peptidase S74" evidence="11">
    <location>
        <begin position="550"/>
        <end position="647"/>
    </location>
</feature>
<dbReference type="GO" id="GO:0003700">
    <property type="term" value="F:DNA-binding transcription factor activity"/>
    <property type="evidence" value="ECO:0007669"/>
    <property type="project" value="UniProtKB-UniRule"/>
</dbReference>
<name>A0A914DCQ6_9BILA</name>
<evidence type="ECO:0000256" key="4">
    <source>
        <dbReference type="ARBA" id="ARBA00022989"/>
    </source>
</evidence>
<dbReference type="PROSITE" id="PS51517">
    <property type="entry name" value="NDT80"/>
    <property type="match status" value="1"/>
</dbReference>
<dbReference type="Gene3D" id="2.60.40.1390">
    <property type="entry name" value="NDT80 DNA-binding domain"/>
    <property type="match status" value="2"/>
</dbReference>
<dbReference type="SUPFAM" id="SSF49417">
    <property type="entry name" value="p53-like transcription factors"/>
    <property type="match status" value="1"/>
</dbReference>
<feature type="compositionally biased region" description="Low complexity" evidence="8">
    <location>
        <begin position="691"/>
        <end position="702"/>
    </location>
</feature>
<dbReference type="Gene3D" id="1.10.10.10">
    <property type="entry name" value="Winged helix-like DNA-binding domain superfamily/Winged helix DNA-binding domain"/>
    <property type="match status" value="1"/>
</dbReference>
<dbReference type="InterPro" id="IPR008967">
    <property type="entry name" value="p53-like_TF_DNA-bd_sf"/>
</dbReference>